<keyword evidence="2" id="KW-1185">Reference proteome</keyword>
<sequence>MPVTGAIVTKDSIMAASLPIDDLTRLLSGKPELAAALNGAATPQAAAELLADAARGNGIAVDPAALAAFYRQQAAGPGGTLSDDDLDRISAGGVGTAVLVSIVTFGIGCAVVSLKAQAARNDCGEALKDGKL</sequence>
<proteinExistence type="predicted"/>
<protein>
    <recommendedName>
        <fullName evidence="3">Nif11 domain-containing protein</fullName>
    </recommendedName>
</protein>
<evidence type="ECO:0000313" key="2">
    <source>
        <dbReference type="Proteomes" id="UP000245629"/>
    </source>
</evidence>
<reference evidence="2" key="1">
    <citation type="submission" date="2018-05" db="EMBL/GenBank/DDBJ databases">
        <title>Azospirillum thermophila sp. nov., a novel isolated from hot spring.</title>
        <authorList>
            <person name="Zhao Z."/>
        </authorList>
    </citation>
    <scope>NUCLEOTIDE SEQUENCE [LARGE SCALE GENOMIC DNA]</scope>
    <source>
        <strain evidence="2">CFH 70021</strain>
    </source>
</reference>
<dbReference type="Proteomes" id="UP000245629">
    <property type="component" value="Chromosome 3"/>
</dbReference>
<dbReference type="KEGG" id="azz:DEW08_18710"/>
<evidence type="ECO:0008006" key="3">
    <source>
        <dbReference type="Google" id="ProtNLM"/>
    </source>
</evidence>
<dbReference type="AlphaFoldDB" id="A0A2S2CUJ4"/>
<name>A0A2S2CUJ4_9PROT</name>
<evidence type="ECO:0000313" key="1">
    <source>
        <dbReference type="EMBL" id="AWK88156.1"/>
    </source>
</evidence>
<accession>A0A2S2CUJ4</accession>
<dbReference type="EMBL" id="CP029354">
    <property type="protein sequence ID" value="AWK88156.1"/>
    <property type="molecule type" value="Genomic_DNA"/>
</dbReference>
<gene>
    <name evidence="1" type="ORF">DEW08_18710</name>
</gene>
<organism evidence="1 2">
    <name type="scientific">Azospirillum thermophilum</name>
    <dbReference type="NCBI Taxonomy" id="2202148"/>
    <lineage>
        <taxon>Bacteria</taxon>
        <taxon>Pseudomonadati</taxon>
        <taxon>Pseudomonadota</taxon>
        <taxon>Alphaproteobacteria</taxon>
        <taxon>Rhodospirillales</taxon>
        <taxon>Azospirillaceae</taxon>
        <taxon>Azospirillum</taxon>
    </lineage>
</organism>